<proteinExistence type="predicted"/>
<dbReference type="EMBL" id="JAKZBV010000001">
    <property type="protein sequence ID" value="MCH6468626.1"/>
    <property type="molecule type" value="Genomic_DNA"/>
</dbReference>
<dbReference type="InterPro" id="IPR054263">
    <property type="entry name" value="DUF6994"/>
</dbReference>
<organism evidence="1 2">
    <name type="scientific">Sinomonas terrae</name>
    <dbReference type="NCBI Taxonomy" id="2908838"/>
    <lineage>
        <taxon>Bacteria</taxon>
        <taxon>Bacillati</taxon>
        <taxon>Actinomycetota</taxon>
        <taxon>Actinomycetes</taxon>
        <taxon>Micrococcales</taxon>
        <taxon>Micrococcaceae</taxon>
        <taxon>Sinomonas</taxon>
    </lineage>
</organism>
<protein>
    <submittedName>
        <fullName evidence="1">Uncharacterized protein</fullName>
    </submittedName>
</protein>
<dbReference type="Pfam" id="PF22507">
    <property type="entry name" value="DUF6994"/>
    <property type="match status" value="1"/>
</dbReference>
<accession>A0ABS9TW86</accession>
<reference evidence="1 2" key="1">
    <citation type="submission" date="2022-03" db="EMBL/GenBank/DDBJ databases">
        <title>Sinomonas sp. isolated from a soil.</title>
        <authorList>
            <person name="Han J."/>
            <person name="Kim D.-U."/>
        </authorList>
    </citation>
    <scope>NUCLEOTIDE SEQUENCE [LARGE SCALE GENOMIC DNA]</scope>
    <source>
        <strain evidence="1 2">5-5</strain>
    </source>
</reference>
<keyword evidence="2" id="KW-1185">Reference proteome</keyword>
<dbReference type="RefSeq" id="WP_241050509.1">
    <property type="nucleotide sequence ID" value="NZ_JAKZBV010000001.1"/>
</dbReference>
<dbReference type="Proteomes" id="UP001202922">
    <property type="component" value="Unassembled WGS sequence"/>
</dbReference>
<sequence>MTANYLVFERAPDKRFTFGSDAITNSYTRWGKPRKLVEAKAELSEEQKGRYFNPPYTVGSAMIWPVRKTHRPALNTAKGMRLRIADRIDLTLECIRRHYAGEPASPLADVISNYADFFNLFCTFEQFVEFFHLQDLVTPEGRIAFFLEEDENFRRPGVPTTKDEYIRVREASLKFITLRGNRMADWVEKNHPEIKVRRH</sequence>
<comment type="caution">
    <text evidence="1">The sequence shown here is derived from an EMBL/GenBank/DDBJ whole genome shotgun (WGS) entry which is preliminary data.</text>
</comment>
<gene>
    <name evidence="1" type="ORF">L0M17_01265</name>
</gene>
<evidence type="ECO:0000313" key="1">
    <source>
        <dbReference type="EMBL" id="MCH6468626.1"/>
    </source>
</evidence>
<name>A0ABS9TW86_9MICC</name>
<evidence type="ECO:0000313" key="2">
    <source>
        <dbReference type="Proteomes" id="UP001202922"/>
    </source>
</evidence>